<dbReference type="PANTHER" id="PTHR33744">
    <property type="entry name" value="CARBOHYDRATE DIACID REGULATOR"/>
    <property type="match status" value="1"/>
</dbReference>
<feature type="domain" description="CdaR GGDEF-like" evidence="4">
    <location>
        <begin position="187"/>
        <end position="297"/>
    </location>
</feature>
<dbReference type="InterPro" id="IPR051448">
    <property type="entry name" value="CdaR-like_regulators"/>
</dbReference>
<dbReference type="InterPro" id="IPR042070">
    <property type="entry name" value="PucR_C-HTH_sf"/>
</dbReference>
<keyword evidence="5" id="KW-0238">DNA-binding</keyword>
<dbReference type="GO" id="GO:0003677">
    <property type="term" value="F:DNA binding"/>
    <property type="evidence" value="ECO:0007669"/>
    <property type="project" value="UniProtKB-KW"/>
</dbReference>
<gene>
    <name evidence="5" type="ORF">SAMN05444583_12421</name>
</gene>
<keyword evidence="6" id="KW-1185">Reference proteome</keyword>
<dbReference type="Pfam" id="PF14361">
    <property type="entry name" value="RsbRD_N"/>
    <property type="match status" value="1"/>
</dbReference>
<sequence length="429" mass="45857">MRSSSEAALGARELVVALASAMETQSEELAARVIDRLTSEMEEARDPLIATMQAAATVESLASIRQILQHRIEAGRTDAPAAAFEHVRRLAQRGVSPAAMERANRLSTDTVMRWCLEQMELLTDDAAVVAQAAVLIMTDTAGYGDRVAHQLAAAYEVEREQWLRRSSVSREACIGTLLTGRVTDLPAAELTLGYRLSQRHLGMVLSTEHAGSGDDETGFLERSVGALAKGLGCAGPPLVLPRADNEAWAWLSVAASVDLSAIEPIVAGWERPVTIAFGVPAEGVAGFRRTHEQAMSAQLVAKNSARHGPLVVSSTEVGAIALMCADMPATVRWVRDILGSLAVDDAASERLRETIRVFLANGASYTATAEQLTMHKNSVVYRLRKAEDQLGHKLRDGRLDLEIALALCHWLGAAVLEAAPDSAAPSTGG</sequence>
<evidence type="ECO:0000259" key="4">
    <source>
        <dbReference type="Pfam" id="PF17853"/>
    </source>
</evidence>
<dbReference type="AlphaFoldDB" id="A0A1H7W091"/>
<dbReference type="InterPro" id="IPR025751">
    <property type="entry name" value="RsbRD_N_dom"/>
</dbReference>
<dbReference type="Proteomes" id="UP000198677">
    <property type="component" value="Unassembled WGS sequence"/>
</dbReference>
<dbReference type="RefSeq" id="WP_072752908.1">
    <property type="nucleotide sequence ID" value="NZ_FOAW01000024.1"/>
</dbReference>
<dbReference type="OrthoDB" id="3663486at2"/>
<evidence type="ECO:0000259" key="2">
    <source>
        <dbReference type="Pfam" id="PF13556"/>
    </source>
</evidence>
<organism evidence="5 6">
    <name type="scientific">Rhodococcus maanshanensis</name>
    <dbReference type="NCBI Taxonomy" id="183556"/>
    <lineage>
        <taxon>Bacteria</taxon>
        <taxon>Bacillati</taxon>
        <taxon>Actinomycetota</taxon>
        <taxon>Actinomycetes</taxon>
        <taxon>Mycobacteriales</taxon>
        <taxon>Nocardiaceae</taxon>
        <taxon>Rhodococcus</taxon>
    </lineage>
</organism>
<dbReference type="InterPro" id="IPR025736">
    <property type="entry name" value="PucR_C-HTH_dom"/>
</dbReference>
<comment type="similarity">
    <text evidence="1">Belongs to the CdaR family.</text>
</comment>
<name>A0A1H7W091_9NOCA</name>
<dbReference type="Gene3D" id="1.10.10.2840">
    <property type="entry name" value="PucR C-terminal helix-turn-helix domain"/>
    <property type="match status" value="1"/>
</dbReference>
<feature type="domain" description="RsbT co-antagonist protein RsbRD N-terminal" evidence="3">
    <location>
        <begin position="27"/>
        <end position="167"/>
    </location>
</feature>
<dbReference type="EMBL" id="FOAW01000024">
    <property type="protein sequence ID" value="SEM14901.1"/>
    <property type="molecule type" value="Genomic_DNA"/>
</dbReference>
<evidence type="ECO:0000313" key="5">
    <source>
        <dbReference type="EMBL" id="SEM14901.1"/>
    </source>
</evidence>
<dbReference type="PANTHER" id="PTHR33744:SF1">
    <property type="entry name" value="DNA-BINDING TRANSCRIPTIONAL ACTIVATOR ADER"/>
    <property type="match status" value="1"/>
</dbReference>
<dbReference type="Pfam" id="PF13556">
    <property type="entry name" value="HTH_30"/>
    <property type="match status" value="1"/>
</dbReference>
<dbReference type="Pfam" id="PF17853">
    <property type="entry name" value="GGDEF_2"/>
    <property type="match status" value="1"/>
</dbReference>
<evidence type="ECO:0000259" key="3">
    <source>
        <dbReference type="Pfam" id="PF14361"/>
    </source>
</evidence>
<dbReference type="InterPro" id="IPR041522">
    <property type="entry name" value="CdaR_GGDEF"/>
</dbReference>
<feature type="domain" description="PucR C-terminal helix-turn-helix" evidence="2">
    <location>
        <begin position="351"/>
        <end position="406"/>
    </location>
</feature>
<reference evidence="6" key="1">
    <citation type="submission" date="2016-10" db="EMBL/GenBank/DDBJ databases">
        <authorList>
            <person name="Varghese N."/>
            <person name="Submissions S."/>
        </authorList>
    </citation>
    <scope>NUCLEOTIDE SEQUENCE [LARGE SCALE GENOMIC DNA]</scope>
    <source>
        <strain evidence="6">DSM 44675</strain>
    </source>
</reference>
<proteinExistence type="inferred from homology"/>
<evidence type="ECO:0000256" key="1">
    <source>
        <dbReference type="ARBA" id="ARBA00006754"/>
    </source>
</evidence>
<evidence type="ECO:0000313" key="6">
    <source>
        <dbReference type="Proteomes" id="UP000198677"/>
    </source>
</evidence>
<protein>
    <submittedName>
        <fullName evidence="5">DNA-binding transcriptional regulator, PucR family</fullName>
    </submittedName>
</protein>
<accession>A0A1H7W091</accession>